<dbReference type="PANTHER" id="PTHR43380:SF1">
    <property type="entry name" value="2-OXOISOVALERATE DEHYDROGENASE SUBUNIT ALPHA, MITOCHONDRIAL"/>
    <property type="match status" value="1"/>
</dbReference>
<proteinExistence type="inferred from homology"/>
<dbReference type="PANTHER" id="PTHR43380">
    <property type="entry name" value="2-OXOISOVALERATE DEHYDROGENASE SUBUNIT ALPHA, MITOCHONDRIAL"/>
    <property type="match status" value="1"/>
</dbReference>
<dbReference type="GO" id="GO:0009083">
    <property type="term" value="P:branched-chain amino acid catabolic process"/>
    <property type="evidence" value="ECO:0007669"/>
    <property type="project" value="TreeGrafter"/>
</dbReference>
<dbReference type="Gene3D" id="3.40.50.970">
    <property type="match status" value="1"/>
</dbReference>
<dbReference type="EC" id="1.2.4.4" evidence="1"/>
<protein>
    <recommendedName>
        <fullName evidence="1">2-oxoisovalerate dehydrogenase subunit alpha</fullName>
        <ecNumber evidence="1">1.2.4.4</ecNumber>
    </recommendedName>
    <alternativeName>
        <fullName evidence="1">Branched-chain alpha-keto acid dehydrogenase E1 component alpha chain</fullName>
    </alternativeName>
</protein>
<dbReference type="WBParaSite" id="jg1194">
    <property type="protein sequence ID" value="jg1194"/>
    <property type="gene ID" value="jg1194"/>
</dbReference>
<accession>A0A915CSB4</accession>
<evidence type="ECO:0000313" key="2">
    <source>
        <dbReference type="Proteomes" id="UP000887574"/>
    </source>
</evidence>
<keyword evidence="1" id="KW-0786">Thiamine pyrophosphate</keyword>
<organism evidence="2 3">
    <name type="scientific">Ditylenchus dipsaci</name>
    <dbReference type="NCBI Taxonomy" id="166011"/>
    <lineage>
        <taxon>Eukaryota</taxon>
        <taxon>Metazoa</taxon>
        <taxon>Ecdysozoa</taxon>
        <taxon>Nematoda</taxon>
        <taxon>Chromadorea</taxon>
        <taxon>Rhabditida</taxon>
        <taxon>Tylenchina</taxon>
        <taxon>Tylenchomorpha</taxon>
        <taxon>Sphaerularioidea</taxon>
        <taxon>Anguinidae</taxon>
        <taxon>Anguininae</taxon>
        <taxon>Ditylenchus</taxon>
    </lineage>
</organism>
<comment type="catalytic activity">
    <reaction evidence="1">
        <text>N(6)-[(R)-lipoyl]-L-lysyl-[protein] + 3-methyl-2-oxobutanoate + H(+) = N(6)-[(R)-S(8)-2-methylpropanoyldihydrolipoyl]-L-lysyl-[protein] + CO2</text>
        <dbReference type="Rhea" id="RHEA:13457"/>
        <dbReference type="Rhea" id="RHEA-COMP:10474"/>
        <dbReference type="Rhea" id="RHEA-COMP:10497"/>
        <dbReference type="ChEBI" id="CHEBI:11851"/>
        <dbReference type="ChEBI" id="CHEBI:15378"/>
        <dbReference type="ChEBI" id="CHEBI:16526"/>
        <dbReference type="ChEBI" id="CHEBI:83099"/>
        <dbReference type="ChEBI" id="CHEBI:83142"/>
        <dbReference type="EC" id="1.2.4.4"/>
    </reaction>
</comment>
<dbReference type="Proteomes" id="UP000887574">
    <property type="component" value="Unplaced"/>
</dbReference>
<dbReference type="SUPFAM" id="SSF52518">
    <property type="entry name" value="Thiamin diphosphate-binding fold (THDP-binding)"/>
    <property type="match status" value="1"/>
</dbReference>
<keyword evidence="1" id="KW-0560">Oxidoreductase</keyword>
<dbReference type="InterPro" id="IPR050771">
    <property type="entry name" value="Alpha-ketoacid_DH_E1_comp"/>
</dbReference>
<dbReference type="InterPro" id="IPR029061">
    <property type="entry name" value="THDP-binding"/>
</dbReference>
<evidence type="ECO:0000256" key="1">
    <source>
        <dbReference type="RuleBase" id="RU365014"/>
    </source>
</evidence>
<evidence type="ECO:0000313" key="3">
    <source>
        <dbReference type="WBParaSite" id="jg1194"/>
    </source>
</evidence>
<reference evidence="3" key="1">
    <citation type="submission" date="2022-11" db="UniProtKB">
        <authorList>
            <consortium name="WormBaseParasite"/>
        </authorList>
    </citation>
    <scope>IDENTIFICATION</scope>
</reference>
<sequence length="95" mass="11156">MIQDAPPGECENHLNNLKRKCTSGLKKTFPSYDSENTCKRKWWSEQQDKDWLAQVRKEVLHSIGVAEKMPKPSVEEMFQDVYKEMPSELVKQEKN</sequence>
<dbReference type="GO" id="GO:0003863">
    <property type="term" value="F:branched-chain 2-oxo acid dehydrogenase activity"/>
    <property type="evidence" value="ECO:0007669"/>
    <property type="project" value="UniProtKB-EC"/>
</dbReference>
<comment type="similarity">
    <text evidence="1">Belongs to the BCKDHA family.</text>
</comment>
<comment type="function">
    <text evidence="1">The branched-chain alpha-keto dehydrogenase complex catalyzes the overall conversion of alpha-keto acids to acyl-CoA and CO(2). It contains multiple copies of three enzymatic components: branched-chain alpha-keto acid decarboxylase (E1), lipoamide acyltransferase (E2) and lipoamide dehydrogenase (E3).</text>
</comment>
<comment type="cofactor">
    <cofactor evidence="1">
        <name>thiamine diphosphate</name>
        <dbReference type="ChEBI" id="CHEBI:58937"/>
    </cofactor>
</comment>
<dbReference type="AlphaFoldDB" id="A0A915CSB4"/>
<name>A0A915CSB4_9BILA</name>
<keyword evidence="2" id="KW-1185">Reference proteome</keyword>